<keyword evidence="2" id="KW-1185">Reference proteome</keyword>
<sequence>MKKLFLIIFTTICSSVYSQWVVEDPGVAGLLTVLNQEQAISNSKTIAQAASTVKQLQSQGKWIKETVEKVDNALKTLNVVTDIQKNAVGVVSDYRNTSNALQSYKQLNPAYVQNALNRLANIVSNNQKTVNFFSSVMKSDFLKLSSYERIKLLNEINAKLTSLRGGIYSIGAEAYDKNATMVVKKSIYGTPILK</sequence>
<proteinExistence type="predicted"/>
<evidence type="ECO:0000313" key="1">
    <source>
        <dbReference type="EMBL" id="PWN59576.1"/>
    </source>
</evidence>
<evidence type="ECO:0008006" key="3">
    <source>
        <dbReference type="Google" id="ProtNLM"/>
    </source>
</evidence>
<dbReference type="Proteomes" id="UP000236182">
    <property type="component" value="Unassembled WGS sequence"/>
</dbReference>
<name>A0A316WH73_9FLAO</name>
<gene>
    <name evidence="1" type="ORF">C1638_021475</name>
</gene>
<protein>
    <recommendedName>
        <fullName evidence="3">DUF4141 domain-containing protein</fullName>
    </recommendedName>
</protein>
<comment type="caution">
    <text evidence="1">The sequence shown here is derived from an EMBL/GenBank/DDBJ whole genome shotgun (WGS) entry which is preliminary data.</text>
</comment>
<dbReference type="EMBL" id="PPEI02000011">
    <property type="protein sequence ID" value="PWN59576.1"/>
    <property type="molecule type" value="Genomic_DNA"/>
</dbReference>
<reference evidence="1" key="1">
    <citation type="submission" date="2018-04" db="EMBL/GenBank/DDBJ databases">
        <title>Draft Genome Sequences of Chryseobacterium lactis NCTC11390T isolated from milk, Chryseobacterium oncorhynchi 701B-08T from rainbow trout, and Chryseobacterium viscerum 687B-08T from diseased fish.</title>
        <authorList>
            <person name="Jeong J.-J."/>
            <person name="Lee Y.J."/>
            <person name="Pathiraja D."/>
            <person name="Park B."/>
            <person name="Choi I.-G."/>
            <person name="Kim K.D."/>
        </authorList>
    </citation>
    <scope>NUCLEOTIDE SEQUENCE [LARGE SCALE GENOMIC DNA]</scope>
    <source>
        <strain evidence="1">701B-08</strain>
    </source>
</reference>
<dbReference type="OrthoDB" id="1429505at2"/>
<accession>A0A316WH73</accession>
<organism evidence="1 2">
    <name type="scientific">Chryseobacterium oncorhynchi</name>
    <dbReference type="NCBI Taxonomy" id="741074"/>
    <lineage>
        <taxon>Bacteria</taxon>
        <taxon>Pseudomonadati</taxon>
        <taxon>Bacteroidota</taxon>
        <taxon>Flavobacteriia</taxon>
        <taxon>Flavobacteriales</taxon>
        <taxon>Weeksellaceae</taxon>
        <taxon>Chryseobacterium group</taxon>
        <taxon>Chryseobacterium</taxon>
    </lineage>
</organism>
<dbReference type="AlphaFoldDB" id="A0A316WH73"/>
<dbReference type="RefSeq" id="WP_109623985.1">
    <property type="nucleotide sequence ID" value="NZ_PPEI02000011.1"/>
</dbReference>
<evidence type="ECO:0000313" key="2">
    <source>
        <dbReference type="Proteomes" id="UP000236182"/>
    </source>
</evidence>